<accession>A0ABP7X9A7</accession>
<dbReference type="Proteomes" id="UP001500459">
    <property type="component" value="Unassembled WGS sequence"/>
</dbReference>
<evidence type="ECO:0000313" key="2">
    <source>
        <dbReference type="Proteomes" id="UP001500459"/>
    </source>
</evidence>
<organism evidence="1 2">
    <name type="scientific">Aquimarina addita</name>
    <dbReference type="NCBI Taxonomy" id="870485"/>
    <lineage>
        <taxon>Bacteria</taxon>
        <taxon>Pseudomonadati</taxon>
        <taxon>Bacteroidota</taxon>
        <taxon>Flavobacteriia</taxon>
        <taxon>Flavobacteriales</taxon>
        <taxon>Flavobacteriaceae</taxon>
        <taxon>Aquimarina</taxon>
    </lineage>
</organism>
<dbReference type="RefSeq" id="WP_344924247.1">
    <property type="nucleotide sequence ID" value="NZ_BAABCW010000001.1"/>
</dbReference>
<keyword evidence="2" id="KW-1185">Reference proteome</keyword>
<sequence>MLDYEVFVSFSKYKSKWYLKRIKATNTYKNSGDLFDEYIANTESELIINDVKTNNISKYIQPEIFQSTFSNTLFNYPKEYTPEFWKHYNTLVPTGVVGKALEDLESRHSLQEQFEEQK</sequence>
<evidence type="ECO:0000313" key="1">
    <source>
        <dbReference type="EMBL" id="GAA4108108.1"/>
    </source>
</evidence>
<dbReference type="EMBL" id="BAABCW010000001">
    <property type="protein sequence ID" value="GAA4108108.1"/>
    <property type="molecule type" value="Genomic_DNA"/>
</dbReference>
<gene>
    <name evidence="1" type="ORF">GCM10022393_03880</name>
</gene>
<name>A0ABP7X9A7_9FLAO</name>
<protein>
    <submittedName>
        <fullName evidence="1">Uncharacterized protein</fullName>
    </submittedName>
</protein>
<proteinExistence type="predicted"/>
<comment type="caution">
    <text evidence="1">The sequence shown here is derived from an EMBL/GenBank/DDBJ whole genome shotgun (WGS) entry which is preliminary data.</text>
</comment>
<reference evidence="2" key="1">
    <citation type="journal article" date="2019" name="Int. J. Syst. Evol. Microbiol.">
        <title>The Global Catalogue of Microorganisms (GCM) 10K type strain sequencing project: providing services to taxonomists for standard genome sequencing and annotation.</title>
        <authorList>
            <consortium name="The Broad Institute Genomics Platform"/>
            <consortium name="The Broad Institute Genome Sequencing Center for Infectious Disease"/>
            <person name="Wu L."/>
            <person name="Ma J."/>
        </authorList>
    </citation>
    <scope>NUCLEOTIDE SEQUENCE [LARGE SCALE GENOMIC DNA]</scope>
    <source>
        <strain evidence="2">JCM 17106</strain>
    </source>
</reference>